<reference evidence="1 2" key="1">
    <citation type="journal article" date="2013" name="Proc. Natl. Acad. Sci. U.S.A.">
        <title>The king cobra genome reveals dynamic gene evolution and adaptation in the snake venom system.</title>
        <authorList>
            <person name="Vonk F.J."/>
            <person name="Casewell N.R."/>
            <person name="Henkel C.V."/>
            <person name="Heimberg A.M."/>
            <person name="Jansen H.J."/>
            <person name="McCleary R.J."/>
            <person name="Kerkkamp H.M."/>
            <person name="Vos R.A."/>
            <person name="Guerreiro I."/>
            <person name="Calvete J.J."/>
            <person name="Wuster W."/>
            <person name="Woods A.E."/>
            <person name="Logan J.M."/>
            <person name="Harrison R.A."/>
            <person name="Castoe T.A."/>
            <person name="de Koning A.P."/>
            <person name="Pollock D.D."/>
            <person name="Yandell M."/>
            <person name="Calderon D."/>
            <person name="Renjifo C."/>
            <person name="Currier R.B."/>
            <person name="Salgado D."/>
            <person name="Pla D."/>
            <person name="Sanz L."/>
            <person name="Hyder A.S."/>
            <person name="Ribeiro J.M."/>
            <person name="Arntzen J.W."/>
            <person name="van den Thillart G.E."/>
            <person name="Boetzer M."/>
            <person name="Pirovano W."/>
            <person name="Dirks R.P."/>
            <person name="Spaink H.P."/>
            <person name="Duboule D."/>
            <person name="McGlinn E."/>
            <person name="Kini R.M."/>
            <person name="Richardson M.K."/>
        </authorList>
    </citation>
    <scope>NUCLEOTIDE SEQUENCE</scope>
    <source>
        <tissue evidence="1">Blood</tissue>
    </source>
</reference>
<organism evidence="1 2">
    <name type="scientific">Ophiophagus hannah</name>
    <name type="common">King cobra</name>
    <name type="synonym">Naja hannah</name>
    <dbReference type="NCBI Taxonomy" id="8665"/>
    <lineage>
        <taxon>Eukaryota</taxon>
        <taxon>Metazoa</taxon>
        <taxon>Chordata</taxon>
        <taxon>Craniata</taxon>
        <taxon>Vertebrata</taxon>
        <taxon>Euteleostomi</taxon>
        <taxon>Lepidosauria</taxon>
        <taxon>Squamata</taxon>
        <taxon>Bifurcata</taxon>
        <taxon>Unidentata</taxon>
        <taxon>Episquamata</taxon>
        <taxon>Toxicofera</taxon>
        <taxon>Serpentes</taxon>
        <taxon>Colubroidea</taxon>
        <taxon>Elapidae</taxon>
        <taxon>Elapinae</taxon>
        <taxon>Ophiophagus</taxon>
    </lineage>
</organism>
<name>V8NYG3_OPHHA</name>
<comment type="caution">
    <text evidence="1">The sequence shown here is derived from an EMBL/GenBank/DDBJ whole genome shotgun (WGS) entry which is preliminary data.</text>
</comment>
<keyword evidence="2" id="KW-1185">Reference proteome</keyword>
<protein>
    <submittedName>
        <fullName evidence="1">Uncharacterized protein</fullName>
    </submittedName>
</protein>
<dbReference type="EMBL" id="AZIM01001330">
    <property type="protein sequence ID" value="ETE67304.1"/>
    <property type="molecule type" value="Genomic_DNA"/>
</dbReference>
<feature type="non-terminal residue" evidence="1">
    <location>
        <position position="1"/>
    </location>
</feature>
<evidence type="ECO:0000313" key="2">
    <source>
        <dbReference type="Proteomes" id="UP000018936"/>
    </source>
</evidence>
<accession>V8NYG3</accession>
<sequence length="150" mass="17267">MKKSGKETVYWTGSGKEKKQDCHLLAKVGTYKKEYFELTKLNKKYFVLRTTEPDVIRAELSEEMLTSCNRLAGLFICSSGKLLVSLIVLRGINKEERRDKEKMAFDQHVVLQSSVRCEPAVNICFDNSWNKWSGLCDIRITMLPIQSLQI</sequence>
<dbReference type="Proteomes" id="UP000018936">
    <property type="component" value="Unassembled WGS sequence"/>
</dbReference>
<proteinExistence type="predicted"/>
<evidence type="ECO:0000313" key="1">
    <source>
        <dbReference type="EMBL" id="ETE67304.1"/>
    </source>
</evidence>
<gene>
    <name evidence="1" type="ORF">L345_06913</name>
</gene>
<dbReference type="AlphaFoldDB" id="V8NYG3"/>